<evidence type="ECO:0000256" key="8">
    <source>
        <dbReference type="SAM" id="Coils"/>
    </source>
</evidence>
<dbReference type="GO" id="GO:0007052">
    <property type="term" value="P:mitotic spindle organization"/>
    <property type="evidence" value="ECO:0007669"/>
    <property type="project" value="TreeGrafter"/>
</dbReference>
<dbReference type="GO" id="GO:0008017">
    <property type="term" value="F:microtubule binding"/>
    <property type="evidence" value="ECO:0007669"/>
    <property type="project" value="InterPro"/>
</dbReference>
<evidence type="ECO:0000313" key="12">
    <source>
        <dbReference type="WBParaSite" id="EN70_10292"/>
    </source>
</evidence>
<dbReference type="RefSeq" id="XP_003139198.1">
    <property type="nucleotide sequence ID" value="XM_003139150.1"/>
</dbReference>
<dbReference type="PROSITE" id="PS00411">
    <property type="entry name" value="KINESIN_MOTOR_1"/>
    <property type="match status" value="1"/>
</dbReference>
<dbReference type="InterPro" id="IPR001752">
    <property type="entry name" value="Kinesin_motor_dom"/>
</dbReference>
<dbReference type="GO" id="GO:0007018">
    <property type="term" value="P:microtubule-based movement"/>
    <property type="evidence" value="ECO:0007669"/>
    <property type="project" value="InterPro"/>
</dbReference>
<gene>
    <name evidence="10 12" type="ORF">LOAG_03613</name>
</gene>
<dbReference type="GeneID" id="9941002"/>
<dbReference type="PANTHER" id="PTHR47969:SF15">
    <property type="entry name" value="CHROMOSOME-ASSOCIATED KINESIN KIF4A-RELATED"/>
    <property type="match status" value="1"/>
</dbReference>
<accession>A0A1I7V644</accession>
<proteinExistence type="inferred from homology"/>
<dbReference type="PANTHER" id="PTHR47969">
    <property type="entry name" value="CHROMOSOME-ASSOCIATED KINESIN KIF4A-RELATED"/>
    <property type="match status" value="1"/>
</dbReference>
<evidence type="ECO:0000256" key="1">
    <source>
        <dbReference type="ARBA" id="ARBA00004245"/>
    </source>
</evidence>
<dbReference type="AlphaFoldDB" id="A0A1I7V644"/>
<organism evidence="11 12">
    <name type="scientific">Loa loa</name>
    <name type="common">Eye worm</name>
    <name type="synonym">Filaria loa</name>
    <dbReference type="NCBI Taxonomy" id="7209"/>
    <lineage>
        <taxon>Eukaryota</taxon>
        <taxon>Metazoa</taxon>
        <taxon>Ecdysozoa</taxon>
        <taxon>Nematoda</taxon>
        <taxon>Chromadorea</taxon>
        <taxon>Rhabditida</taxon>
        <taxon>Spirurina</taxon>
        <taxon>Spiruromorpha</taxon>
        <taxon>Filarioidea</taxon>
        <taxon>Onchocercidae</taxon>
        <taxon>Loa</taxon>
    </lineage>
</organism>
<dbReference type="Pfam" id="PF25764">
    <property type="entry name" value="KIF21A_4th"/>
    <property type="match status" value="1"/>
</dbReference>
<evidence type="ECO:0000256" key="3">
    <source>
        <dbReference type="ARBA" id="ARBA00022741"/>
    </source>
</evidence>
<keyword evidence="7" id="KW-0505">Motor protein</keyword>
<evidence type="ECO:0000256" key="6">
    <source>
        <dbReference type="ARBA" id="ARBA00023212"/>
    </source>
</evidence>
<dbReference type="Proteomes" id="UP000095285">
    <property type="component" value="Unassembled WGS sequence"/>
</dbReference>
<name>A0A1I7V644_LOALO</name>
<reference evidence="10 11" key="1">
    <citation type="submission" date="2012-04" db="EMBL/GenBank/DDBJ databases">
        <title>The Genome Sequence of Loa loa.</title>
        <authorList>
            <consortium name="The Broad Institute Genome Sequencing Platform"/>
            <consortium name="Broad Institute Genome Sequencing Center for Infectious Disease"/>
            <person name="Nutman T.B."/>
            <person name="Fink D.L."/>
            <person name="Russ C."/>
            <person name="Young S."/>
            <person name="Zeng Q."/>
            <person name="Gargeya S."/>
            <person name="Alvarado L."/>
            <person name="Berlin A."/>
            <person name="Chapman S.B."/>
            <person name="Chen Z."/>
            <person name="Freedman E."/>
            <person name="Gellesch M."/>
            <person name="Goldberg J."/>
            <person name="Griggs A."/>
            <person name="Gujja S."/>
            <person name="Heilman E.R."/>
            <person name="Heiman D."/>
            <person name="Howarth C."/>
            <person name="Mehta T."/>
            <person name="Neiman D."/>
            <person name="Pearson M."/>
            <person name="Roberts A."/>
            <person name="Saif S."/>
            <person name="Shea T."/>
            <person name="Shenoy N."/>
            <person name="Sisk P."/>
            <person name="Stolte C."/>
            <person name="Sykes S."/>
            <person name="White J."/>
            <person name="Yandava C."/>
            <person name="Haas B."/>
            <person name="Henn M.R."/>
            <person name="Nusbaum C."/>
            <person name="Birren B."/>
        </authorList>
    </citation>
    <scope>NUCLEOTIDE SEQUENCE [LARGE SCALE GENOMIC DNA]</scope>
</reference>
<dbReference type="SUPFAM" id="SSF52540">
    <property type="entry name" value="P-loop containing nucleoside triphosphate hydrolases"/>
    <property type="match status" value="1"/>
</dbReference>
<dbReference type="WBParaSite" id="EN70_10292">
    <property type="protein sequence ID" value="EN70_10292"/>
    <property type="gene ID" value="EN70_10292"/>
</dbReference>
<dbReference type="SMART" id="SM00129">
    <property type="entry name" value="KISc"/>
    <property type="match status" value="1"/>
</dbReference>
<dbReference type="InterPro" id="IPR036961">
    <property type="entry name" value="Kinesin_motor_dom_sf"/>
</dbReference>
<dbReference type="EMBL" id="JH712156">
    <property type="protein sequence ID" value="EFO24874.1"/>
    <property type="molecule type" value="Genomic_DNA"/>
</dbReference>
<reference evidence="12" key="2">
    <citation type="submission" date="2016-11" db="UniProtKB">
        <authorList>
            <consortium name="WormBaseParasite"/>
        </authorList>
    </citation>
    <scope>IDENTIFICATION</scope>
</reference>
<feature type="domain" description="Kinesin motor" evidence="9">
    <location>
        <begin position="6"/>
        <end position="326"/>
    </location>
</feature>
<evidence type="ECO:0000256" key="2">
    <source>
        <dbReference type="ARBA" id="ARBA00022490"/>
    </source>
</evidence>
<dbReference type="FunCoup" id="A0A1I7V644">
    <property type="interactions" value="752"/>
</dbReference>
<keyword evidence="5 8" id="KW-0175">Coiled coil</keyword>
<sequence length="1121" mass="128386">MTEAIPVKVVVRVRPINNREKAENSQECVQCFVEQNQISINGKMFTFDSIFDPTTSQEMIYDACAAPLLEKIFDGYNCTILAYGQTGSGKTYTMGTEETITASNEGRGIISRLVDGIFKQIGASDKHRVTASMLEIYEEKVIDLLCISRECLQIRESKGVVFVQGLSVHPVSCLEDALKLLQKGCHLRSRGETAMNDKSSRSHAIFTLSIEGNESEESTVFKAKLHLVDLAGSERLKKTQAEGERMREGIKINEGLLALGNVIASLTDQNSTGRHIPYRVAKITRLLQDSLGGNSYTVMIACVSPADTNADETLSTLRYADRAKRIKNKPIVNIDPNMALIQGLRDELASVKHELAMLRAGENAITLGDYQTTNEITKECKRCAELEKQNLESQEDYNRRNVRFAEAMVENSKLVEQLLASQQIVEQLKDYIKEIKRKNENKEFDEAMKILDTAINLRGPVEEEKEKDVFDITEDDGDDETSDQAFVNRFTEKQITLNKDMRDILEEIKQKELAFEATVASQTEIVKMRDTYAAEMEQLQAKLIILEKEKQELLSKLKGSSIHHKLSEERRKRLQELERELAASKRRVGEIQRLEKENIRLQEQSKKLSTELSELKKLRVKMSKQMKEGEVRFRKWKMMADRNMAQLKNQVRKREVEIAREQHAKNLQLAVYRRKYEEANACNRRLQMQLAKSTTRAKACYDGQFISALNDELAVAYSAAEAEIHCQVLIEQRKILSTQQQKLKKTLEKLLKEPPAKRRTGFGRVGIEGEDEREMIEGQLKNLDEEIQLRGSELSDIQKKCTKAYSDEHREQLWNALRNLTEARAGLDRLFDATINERRSCLEKDLVIEELRRDMDEMKNLYEKKLDAAKTEFKSAKTDLATLRRTLAEAELCYAQQEHDMINIWNEMVEGHFDLPDNVVRNLNLVKEAANNFTNLQQAFEQKRHDLEKSNARFYHGRLRRKTGPKDSIMSGRSLSESIMEERGDEGSLAKSYQVRENRKAVERLGVVRDLDSIFSDEKEENTSTADSDFSYHPTPQRIIRKRQSSVANVPGRRDTFILNEAPLKKIDMEQEQELKDEPVAGCSKVTLKESDFNPNATYTVEQCSGLDHRSIITRDLFKKL</sequence>
<keyword evidence="6" id="KW-0206">Cytoskeleton</keyword>
<evidence type="ECO:0000259" key="9">
    <source>
        <dbReference type="PROSITE" id="PS50067"/>
    </source>
</evidence>
<evidence type="ECO:0000313" key="10">
    <source>
        <dbReference type="EMBL" id="EFO24874.1"/>
    </source>
</evidence>
<keyword evidence="11" id="KW-1185">Reference proteome</keyword>
<dbReference type="OMA" id="SFHSKLC"/>
<dbReference type="Gene3D" id="3.40.850.10">
    <property type="entry name" value="Kinesin motor domain"/>
    <property type="match status" value="1"/>
</dbReference>
<dbReference type="Pfam" id="PF00225">
    <property type="entry name" value="Kinesin"/>
    <property type="match status" value="1"/>
</dbReference>
<comment type="subcellular location">
    <subcellularLocation>
        <location evidence="1">Cytoplasm</location>
        <location evidence="1">Cytoskeleton</location>
    </subcellularLocation>
</comment>
<comment type="similarity">
    <text evidence="7">Belongs to the TRAFAC class myosin-kinesin ATPase superfamily. Kinesin family.</text>
</comment>
<dbReference type="PRINTS" id="PR00380">
    <property type="entry name" value="KINESINHEAVY"/>
</dbReference>
<keyword evidence="4 7" id="KW-0067">ATP-binding</keyword>
<evidence type="ECO:0000256" key="4">
    <source>
        <dbReference type="ARBA" id="ARBA00022840"/>
    </source>
</evidence>
<dbReference type="InParanoid" id="A0A1I7V644"/>
<dbReference type="GO" id="GO:0005524">
    <property type="term" value="F:ATP binding"/>
    <property type="evidence" value="ECO:0007669"/>
    <property type="project" value="UniProtKB-UniRule"/>
</dbReference>
<dbReference type="PROSITE" id="PS50067">
    <property type="entry name" value="KINESIN_MOTOR_2"/>
    <property type="match status" value="1"/>
</dbReference>
<protein>
    <submittedName>
        <fullName evidence="10 12">Kinesin motor domain-containing protein</fullName>
    </submittedName>
</protein>
<keyword evidence="3 7" id="KW-0547">Nucleotide-binding</keyword>
<dbReference type="CTD" id="9941002"/>
<dbReference type="InterPro" id="IPR027417">
    <property type="entry name" value="P-loop_NTPase"/>
</dbReference>
<dbReference type="eggNOG" id="KOG0244">
    <property type="taxonomic scope" value="Eukaryota"/>
</dbReference>
<evidence type="ECO:0000256" key="5">
    <source>
        <dbReference type="ARBA" id="ARBA00023054"/>
    </source>
</evidence>
<feature type="coiled-coil region" evidence="8">
    <location>
        <begin position="848"/>
        <end position="886"/>
    </location>
</feature>
<dbReference type="OrthoDB" id="3176171at2759"/>
<feature type="binding site" evidence="7">
    <location>
        <begin position="84"/>
        <end position="91"/>
    </location>
    <ligand>
        <name>ATP</name>
        <dbReference type="ChEBI" id="CHEBI:30616"/>
    </ligand>
</feature>
<dbReference type="InterPro" id="IPR019821">
    <property type="entry name" value="Kinesin_motor_CS"/>
</dbReference>
<evidence type="ECO:0000256" key="7">
    <source>
        <dbReference type="PROSITE-ProRule" id="PRU00283"/>
    </source>
</evidence>
<dbReference type="InterPro" id="IPR027640">
    <property type="entry name" value="Kinesin-like_fam"/>
</dbReference>
<accession>A0A1S0U4A1</accession>
<dbReference type="GO" id="GO:0005875">
    <property type="term" value="C:microtubule associated complex"/>
    <property type="evidence" value="ECO:0007669"/>
    <property type="project" value="TreeGrafter"/>
</dbReference>
<evidence type="ECO:0000313" key="11">
    <source>
        <dbReference type="Proteomes" id="UP000095285"/>
    </source>
</evidence>
<dbReference type="GO" id="GO:0051231">
    <property type="term" value="P:spindle elongation"/>
    <property type="evidence" value="ECO:0007669"/>
    <property type="project" value="TreeGrafter"/>
</dbReference>
<dbReference type="GO" id="GO:0003777">
    <property type="term" value="F:microtubule motor activity"/>
    <property type="evidence" value="ECO:0007669"/>
    <property type="project" value="InterPro"/>
</dbReference>
<keyword evidence="2" id="KW-0963">Cytoplasm</keyword>
<dbReference type="KEGG" id="loa:LOAG_03613"/>
<dbReference type="STRING" id="7209.A0A1I7V644"/>
<feature type="coiled-coil region" evidence="8">
    <location>
        <begin position="529"/>
        <end position="664"/>
    </location>
</feature>